<evidence type="ECO:0000256" key="11">
    <source>
        <dbReference type="ARBA" id="ARBA00023136"/>
    </source>
</evidence>
<reference evidence="15 17" key="1">
    <citation type="submission" date="2016-11" db="EMBL/GenBank/DDBJ databases">
        <title>Paenibacillus species isolates.</title>
        <authorList>
            <person name="Beno S.M."/>
        </authorList>
    </citation>
    <scope>NUCLEOTIDE SEQUENCE [LARGE SCALE GENOMIC DNA]</scope>
    <source>
        <strain evidence="15 17">FSL H7-0443</strain>
        <strain evidence="14 16">FSL R5-0923</strain>
    </source>
</reference>
<evidence type="ECO:0000259" key="13">
    <source>
        <dbReference type="Pfam" id="PF06580"/>
    </source>
</evidence>
<protein>
    <submittedName>
        <fullName evidence="15">Sensor histidine kinase</fullName>
    </submittedName>
</protein>
<keyword evidence="5 12" id="KW-0812">Transmembrane</keyword>
<keyword evidence="9 12" id="KW-1133">Transmembrane helix</keyword>
<evidence type="ECO:0000313" key="15">
    <source>
        <dbReference type="EMBL" id="OME65833.1"/>
    </source>
</evidence>
<evidence type="ECO:0000256" key="1">
    <source>
        <dbReference type="ARBA" id="ARBA00004651"/>
    </source>
</evidence>
<evidence type="ECO:0000256" key="12">
    <source>
        <dbReference type="SAM" id="Phobius"/>
    </source>
</evidence>
<keyword evidence="3" id="KW-0597">Phosphoprotein</keyword>
<name>A0A1R0ZAZ1_9BACL</name>
<evidence type="ECO:0000256" key="6">
    <source>
        <dbReference type="ARBA" id="ARBA00022741"/>
    </source>
</evidence>
<evidence type="ECO:0000256" key="7">
    <source>
        <dbReference type="ARBA" id="ARBA00022777"/>
    </source>
</evidence>
<feature type="transmembrane region" description="Helical" evidence="12">
    <location>
        <begin position="14"/>
        <end position="37"/>
    </location>
</feature>
<sequence length="583" mass="67927">MNTFLRIKIYRSKFWTYVIFILLIGLTLGALTSAIVINQSVGNARIEAANAFSRTENNLQNDADRIEAYMQRIYSNQDLMNDASYFLSPTIDEYLTKRLKNSTFNQRPLISFPEDVKTYLYNWAQGDITQISVHTVKQGNVIDFNSNGIPHFQFGLSNDDLMFTENNQRGFVYRKKLLQLAEGSAEIRFQISSERIFSIVNNYQLGHAAAINESGEVYLIGNDNTMSEQIIQQAIANKNTHGVILKNWMSPIFYVTFPSTKFNYKFVSTIELKVLVQQHASTLILLFLVILTAMTCVLLLVVYNLRDDARFLHRIIQSIKRVKTANFTPNKPARYRRNEYGMIAREVDDMIHKLDKHIRNEYLLKLKQQEAEMKALQHQINPHFLYNTLEVIRSTALVNQDAHTADAIATLGALYREMVKKENIISIGSELELLEKYLKIMEFKYPDHFYYQIDMEDSLLDVPTIKFWMQPLAENFFIHGFDKEKEFNLFVVKGSEDEHYYRLEFIDNGVWIEEERLADIRRILSSKHEISTKSIGLYNVYARLSFYYDEGFSMHIENNDEAGVRISVQISKEVTRDVQTFNR</sequence>
<dbReference type="PANTHER" id="PTHR34220:SF11">
    <property type="entry name" value="SENSOR PROTEIN KINASE HPTS"/>
    <property type="match status" value="1"/>
</dbReference>
<dbReference type="EMBL" id="MPTW01000017">
    <property type="protein sequence ID" value="OME65833.1"/>
    <property type="molecule type" value="Genomic_DNA"/>
</dbReference>
<dbReference type="InterPro" id="IPR036890">
    <property type="entry name" value="HATPase_C_sf"/>
</dbReference>
<feature type="transmembrane region" description="Helical" evidence="12">
    <location>
        <begin position="283"/>
        <end position="305"/>
    </location>
</feature>
<keyword evidence="7 15" id="KW-0418">Kinase</keyword>
<dbReference type="PANTHER" id="PTHR34220">
    <property type="entry name" value="SENSOR HISTIDINE KINASE YPDA"/>
    <property type="match status" value="1"/>
</dbReference>
<dbReference type="InterPro" id="IPR050640">
    <property type="entry name" value="Bact_2-comp_sensor_kinase"/>
</dbReference>
<gene>
    <name evidence="14" type="ORF">BSK51_24610</name>
    <name evidence="15" type="ORF">BSK65_23905</name>
</gene>
<dbReference type="GO" id="GO:0005524">
    <property type="term" value="F:ATP binding"/>
    <property type="evidence" value="ECO:0007669"/>
    <property type="project" value="UniProtKB-KW"/>
</dbReference>
<dbReference type="RefSeq" id="WP_076286261.1">
    <property type="nucleotide sequence ID" value="NZ_MPTD01000019.1"/>
</dbReference>
<dbReference type="GO" id="GO:0000155">
    <property type="term" value="F:phosphorelay sensor kinase activity"/>
    <property type="evidence" value="ECO:0007669"/>
    <property type="project" value="InterPro"/>
</dbReference>
<feature type="domain" description="Signal transduction histidine kinase internal region" evidence="13">
    <location>
        <begin position="371"/>
        <end position="448"/>
    </location>
</feature>
<evidence type="ECO:0000313" key="17">
    <source>
        <dbReference type="Proteomes" id="UP000187425"/>
    </source>
</evidence>
<dbReference type="SUPFAM" id="SSF55874">
    <property type="entry name" value="ATPase domain of HSP90 chaperone/DNA topoisomerase II/histidine kinase"/>
    <property type="match status" value="1"/>
</dbReference>
<dbReference type="GO" id="GO:0005886">
    <property type="term" value="C:plasma membrane"/>
    <property type="evidence" value="ECO:0007669"/>
    <property type="project" value="UniProtKB-SubCell"/>
</dbReference>
<keyword evidence="6" id="KW-0547">Nucleotide-binding</keyword>
<evidence type="ECO:0000256" key="10">
    <source>
        <dbReference type="ARBA" id="ARBA00023012"/>
    </source>
</evidence>
<evidence type="ECO:0000256" key="2">
    <source>
        <dbReference type="ARBA" id="ARBA00022475"/>
    </source>
</evidence>
<keyword evidence="8" id="KW-0067">ATP-binding</keyword>
<dbReference type="Pfam" id="PF06580">
    <property type="entry name" value="His_kinase"/>
    <property type="match status" value="1"/>
</dbReference>
<evidence type="ECO:0000256" key="4">
    <source>
        <dbReference type="ARBA" id="ARBA00022679"/>
    </source>
</evidence>
<accession>A0A1R0ZAZ1</accession>
<keyword evidence="4" id="KW-0808">Transferase</keyword>
<proteinExistence type="predicted"/>
<dbReference type="Gene3D" id="6.10.340.10">
    <property type="match status" value="1"/>
</dbReference>
<comment type="subcellular location">
    <subcellularLocation>
        <location evidence="1">Cell membrane</location>
        <topology evidence="1">Multi-pass membrane protein</topology>
    </subcellularLocation>
</comment>
<comment type="caution">
    <text evidence="15">The sequence shown here is derived from an EMBL/GenBank/DDBJ whole genome shotgun (WGS) entry which is preliminary data.</text>
</comment>
<evidence type="ECO:0000256" key="9">
    <source>
        <dbReference type="ARBA" id="ARBA00022989"/>
    </source>
</evidence>
<keyword evidence="16" id="KW-1185">Reference proteome</keyword>
<evidence type="ECO:0000313" key="16">
    <source>
        <dbReference type="Proteomes" id="UP000187313"/>
    </source>
</evidence>
<dbReference type="AlphaFoldDB" id="A0A1R0ZAZ1"/>
<keyword evidence="2" id="KW-1003">Cell membrane</keyword>
<evidence type="ECO:0000256" key="5">
    <source>
        <dbReference type="ARBA" id="ARBA00022692"/>
    </source>
</evidence>
<dbReference type="Proteomes" id="UP000187313">
    <property type="component" value="Unassembled WGS sequence"/>
</dbReference>
<keyword evidence="10" id="KW-0902">Two-component regulatory system</keyword>
<evidence type="ECO:0000256" key="8">
    <source>
        <dbReference type="ARBA" id="ARBA00022840"/>
    </source>
</evidence>
<dbReference type="EMBL" id="MPTD01000019">
    <property type="protein sequence ID" value="OMD47378.1"/>
    <property type="molecule type" value="Genomic_DNA"/>
</dbReference>
<evidence type="ECO:0000313" key="14">
    <source>
        <dbReference type="EMBL" id="OMD47378.1"/>
    </source>
</evidence>
<dbReference type="OrthoDB" id="9776552at2"/>
<evidence type="ECO:0000256" key="3">
    <source>
        <dbReference type="ARBA" id="ARBA00022553"/>
    </source>
</evidence>
<dbReference type="InterPro" id="IPR010559">
    <property type="entry name" value="Sig_transdc_His_kin_internal"/>
</dbReference>
<dbReference type="Gene3D" id="3.30.565.10">
    <property type="entry name" value="Histidine kinase-like ATPase, C-terminal domain"/>
    <property type="match status" value="1"/>
</dbReference>
<organism evidence="15 17">
    <name type="scientific">Paenibacillus odorifer</name>
    <dbReference type="NCBI Taxonomy" id="189426"/>
    <lineage>
        <taxon>Bacteria</taxon>
        <taxon>Bacillati</taxon>
        <taxon>Bacillota</taxon>
        <taxon>Bacilli</taxon>
        <taxon>Bacillales</taxon>
        <taxon>Paenibacillaceae</taxon>
        <taxon>Paenibacillus</taxon>
    </lineage>
</organism>
<keyword evidence="11 12" id="KW-0472">Membrane</keyword>
<dbReference type="Proteomes" id="UP000187425">
    <property type="component" value="Unassembled WGS sequence"/>
</dbReference>